<dbReference type="GO" id="GO:0008955">
    <property type="term" value="F:peptidoglycan glycosyltransferase activity"/>
    <property type="evidence" value="ECO:0007669"/>
    <property type="project" value="UniProtKB-UniRule"/>
</dbReference>
<dbReference type="Gene3D" id="1.10.3810.10">
    <property type="entry name" value="Biosynthetic peptidoglycan transglycosylase-like"/>
    <property type="match status" value="1"/>
</dbReference>
<comment type="subcellular location">
    <subcellularLocation>
        <location evidence="11">Cell membrane</location>
        <topology evidence="11">Single-pass membrane protein</topology>
    </subcellularLocation>
</comment>
<gene>
    <name evidence="11" type="primary">mtgA</name>
    <name evidence="13" type="ORF">SAMN06265219_11327</name>
</gene>
<protein>
    <recommendedName>
        <fullName evidence="11">Biosynthetic peptidoglycan transglycosylase</fullName>
        <ecNumber evidence="11">2.4.99.28</ecNumber>
    </recommendedName>
    <alternativeName>
        <fullName evidence="11">Glycan polymerase</fullName>
    </alternativeName>
    <alternativeName>
        <fullName evidence="11">Peptidoglycan glycosyltransferase MtgA</fullName>
        <shortName evidence="11">PGT</shortName>
    </alternativeName>
</protein>
<evidence type="ECO:0000256" key="1">
    <source>
        <dbReference type="ARBA" id="ARBA00022475"/>
    </source>
</evidence>
<dbReference type="EC" id="2.4.99.28" evidence="11"/>
<name>A0A521ER68_9BACT</name>
<dbReference type="GO" id="GO:0071555">
    <property type="term" value="P:cell wall organization"/>
    <property type="evidence" value="ECO:0007669"/>
    <property type="project" value="UniProtKB-KW"/>
</dbReference>
<dbReference type="PANTHER" id="PTHR30400:SF0">
    <property type="entry name" value="BIOSYNTHETIC PEPTIDOGLYCAN TRANSGLYCOSYLASE"/>
    <property type="match status" value="1"/>
</dbReference>
<comment type="function">
    <text evidence="11">Peptidoglycan polymerase that catalyzes glycan chain elongation from lipid-linked precursors.</text>
</comment>
<dbReference type="AlphaFoldDB" id="A0A521ER68"/>
<evidence type="ECO:0000313" key="13">
    <source>
        <dbReference type="EMBL" id="SMO85911.1"/>
    </source>
</evidence>
<evidence type="ECO:0000256" key="2">
    <source>
        <dbReference type="ARBA" id="ARBA00022519"/>
    </source>
</evidence>
<dbReference type="HAMAP" id="MF_00766">
    <property type="entry name" value="PGT_MtgA"/>
    <property type="match status" value="1"/>
</dbReference>
<keyword evidence="7 11" id="KW-0573">Peptidoglycan synthesis</keyword>
<keyword evidence="3 11" id="KW-0328">Glycosyltransferase</keyword>
<dbReference type="GO" id="GO:0016763">
    <property type="term" value="F:pentosyltransferase activity"/>
    <property type="evidence" value="ECO:0007669"/>
    <property type="project" value="InterPro"/>
</dbReference>
<sequence>MEENTTSNDWTDELTPPSWTEYAKLAAYIVAGIFLCFVLIILALRWVNPSFSAFTLQEDWVGLEQERYSLRESWVPADELPEHLKLAVVASEDQRFYEHWGLDLAAIEQALEEKEKEGRVRGASTITQQVAKNLFLWPAQSYFRKGIEAGIAVMIELLWTKDRILEVYLNIAEFGPGMYGVAKAGAHYYGKKPAQFTPEQSARMATVLPNPKRIEPEPASSYVIERSRWILRNMQQLSGYIYLPEQDSQPENEADTAFSDIDSTFFSYPDESIPVKTDSLSVNNLTDTLIQNVSADTLDEQLK</sequence>
<dbReference type="SUPFAM" id="SSF53955">
    <property type="entry name" value="Lysozyme-like"/>
    <property type="match status" value="1"/>
</dbReference>
<evidence type="ECO:0000256" key="3">
    <source>
        <dbReference type="ARBA" id="ARBA00022676"/>
    </source>
</evidence>
<dbReference type="Proteomes" id="UP000317557">
    <property type="component" value="Unassembled WGS sequence"/>
</dbReference>
<comment type="pathway">
    <text evidence="11">Cell wall biogenesis; peptidoglycan biosynthesis.</text>
</comment>
<organism evidence="13 14">
    <name type="scientific">Gracilimonas mengyeensis</name>
    <dbReference type="NCBI Taxonomy" id="1302730"/>
    <lineage>
        <taxon>Bacteria</taxon>
        <taxon>Pseudomonadati</taxon>
        <taxon>Balneolota</taxon>
        <taxon>Balneolia</taxon>
        <taxon>Balneolales</taxon>
        <taxon>Balneolaceae</taxon>
        <taxon>Gracilimonas</taxon>
    </lineage>
</organism>
<evidence type="ECO:0000256" key="5">
    <source>
        <dbReference type="ARBA" id="ARBA00022692"/>
    </source>
</evidence>
<feature type="domain" description="Glycosyl transferase family 51" evidence="12">
    <location>
        <begin position="69"/>
        <end position="235"/>
    </location>
</feature>
<evidence type="ECO:0000256" key="11">
    <source>
        <dbReference type="HAMAP-Rule" id="MF_00766"/>
    </source>
</evidence>
<keyword evidence="2" id="KW-0997">Cell inner membrane</keyword>
<dbReference type="RefSeq" id="WP_142455331.1">
    <property type="nucleotide sequence ID" value="NZ_FXTP01000013.1"/>
</dbReference>
<keyword evidence="8 11" id="KW-1133">Transmembrane helix</keyword>
<dbReference type="InterPro" id="IPR001264">
    <property type="entry name" value="Glyco_trans_51"/>
</dbReference>
<keyword evidence="4 11" id="KW-0808">Transferase</keyword>
<dbReference type="GO" id="GO:0008360">
    <property type="term" value="P:regulation of cell shape"/>
    <property type="evidence" value="ECO:0007669"/>
    <property type="project" value="UniProtKB-KW"/>
</dbReference>
<dbReference type="OrthoDB" id="9766909at2"/>
<keyword evidence="6 11" id="KW-0133">Cell shape</keyword>
<keyword evidence="10 11" id="KW-0961">Cell wall biogenesis/degradation</keyword>
<dbReference type="GO" id="GO:0009252">
    <property type="term" value="P:peptidoglycan biosynthetic process"/>
    <property type="evidence" value="ECO:0007669"/>
    <property type="project" value="UniProtKB-UniRule"/>
</dbReference>
<keyword evidence="1 11" id="KW-1003">Cell membrane</keyword>
<evidence type="ECO:0000256" key="4">
    <source>
        <dbReference type="ARBA" id="ARBA00022679"/>
    </source>
</evidence>
<proteinExistence type="inferred from homology"/>
<evidence type="ECO:0000256" key="6">
    <source>
        <dbReference type="ARBA" id="ARBA00022960"/>
    </source>
</evidence>
<dbReference type="InterPro" id="IPR023346">
    <property type="entry name" value="Lysozyme-like_dom_sf"/>
</dbReference>
<dbReference type="GO" id="GO:0005886">
    <property type="term" value="C:plasma membrane"/>
    <property type="evidence" value="ECO:0007669"/>
    <property type="project" value="UniProtKB-SubCell"/>
</dbReference>
<dbReference type="InterPro" id="IPR011812">
    <property type="entry name" value="Pep_trsgly"/>
</dbReference>
<dbReference type="InterPro" id="IPR036950">
    <property type="entry name" value="PBP_transglycosylase"/>
</dbReference>
<evidence type="ECO:0000256" key="9">
    <source>
        <dbReference type="ARBA" id="ARBA00023136"/>
    </source>
</evidence>
<keyword evidence="14" id="KW-1185">Reference proteome</keyword>
<dbReference type="UniPathway" id="UPA00219"/>
<dbReference type="Pfam" id="PF00912">
    <property type="entry name" value="Transgly"/>
    <property type="match status" value="1"/>
</dbReference>
<evidence type="ECO:0000259" key="12">
    <source>
        <dbReference type="Pfam" id="PF00912"/>
    </source>
</evidence>
<dbReference type="NCBIfam" id="TIGR02070">
    <property type="entry name" value="mono_pep_trsgly"/>
    <property type="match status" value="1"/>
</dbReference>
<keyword evidence="5 11" id="KW-0812">Transmembrane</keyword>
<comment type="catalytic activity">
    <reaction evidence="11">
        <text>[GlcNAc-(1-&gt;4)-Mur2Ac(oyl-L-Ala-gamma-D-Glu-L-Lys-D-Ala-D-Ala)](n)-di-trans,octa-cis-undecaprenyl diphosphate + beta-D-GlcNAc-(1-&gt;4)-Mur2Ac(oyl-L-Ala-gamma-D-Glu-L-Lys-D-Ala-D-Ala)-di-trans,octa-cis-undecaprenyl diphosphate = [GlcNAc-(1-&gt;4)-Mur2Ac(oyl-L-Ala-gamma-D-Glu-L-Lys-D-Ala-D-Ala)](n+1)-di-trans,octa-cis-undecaprenyl diphosphate + di-trans,octa-cis-undecaprenyl diphosphate + H(+)</text>
        <dbReference type="Rhea" id="RHEA:23708"/>
        <dbReference type="Rhea" id="RHEA-COMP:9602"/>
        <dbReference type="Rhea" id="RHEA-COMP:9603"/>
        <dbReference type="ChEBI" id="CHEBI:15378"/>
        <dbReference type="ChEBI" id="CHEBI:58405"/>
        <dbReference type="ChEBI" id="CHEBI:60033"/>
        <dbReference type="ChEBI" id="CHEBI:78435"/>
        <dbReference type="EC" id="2.4.99.28"/>
    </reaction>
</comment>
<evidence type="ECO:0000256" key="10">
    <source>
        <dbReference type="ARBA" id="ARBA00023316"/>
    </source>
</evidence>
<evidence type="ECO:0000256" key="7">
    <source>
        <dbReference type="ARBA" id="ARBA00022984"/>
    </source>
</evidence>
<evidence type="ECO:0000313" key="14">
    <source>
        <dbReference type="Proteomes" id="UP000317557"/>
    </source>
</evidence>
<feature type="transmembrane region" description="Helical" evidence="11">
    <location>
        <begin position="25"/>
        <end position="47"/>
    </location>
</feature>
<evidence type="ECO:0000256" key="8">
    <source>
        <dbReference type="ARBA" id="ARBA00022989"/>
    </source>
</evidence>
<dbReference type="EMBL" id="FXTP01000013">
    <property type="protein sequence ID" value="SMO85911.1"/>
    <property type="molecule type" value="Genomic_DNA"/>
</dbReference>
<accession>A0A521ER68</accession>
<keyword evidence="9 11" id="KW-0472">Membrane</keyword>
<dbReference type="PANTHER" id="PTHR30400">
    <property type="entry name" value="MONOFUNCTIONAL BIOSYNTHETIC PEPTIDOGLYCAN TRANSGLYCOSYLASE"/>
    <property type="match status" value="1"/>
</dbReference>
<dbReference type="GO" id="GO:0009274">
    <property type="term" value="C:peptidoglycan-based cell wall"/>
    <property type="evidence" value="ECO:0007669"/>
    <property type="project" value="InterPro"/>
</dbReference>
<comment type="similarity">
    <text evidence="11">Belongs to the glycosyltransferase 51 family.</text>
</comment>
<reference evidence="13 14" key="1">
    <citation type="submission" date="2017-05" db="EMBL/GenBank/DDBJ databases">
        <authorList>
            <person name="Varghese N."/>
            <person name="Submissions S."/>
        </authorList>
    </citation>
    <scope>NUCLEOTIDE SEQUENCE [LARGE SCALE GENOMIC DNA]</scope>
    <source>
        <strain evidence="13 14">DSM 21985</strain>
    </source>
</reference>